<sequence>MKVAHITLCLYGCFLHLRFSLACHWSFQCPYRAQSCCKKTETGTMLAEGLCVFGTCGDGVCRTKHDCSPNKRCVTTPRDELRFRCTTVCCTDYDCREMYGENSGYICSYNEVIKQDQCLFEENSDSTQSTIDMPDSNTGFGTGRIMFISFGIIVFCLIVGCLCNWIKRREMATRNAPSIGRVNALERRNVATSLVEIPVASVQTTSIHTQSEHSNGLTPDAIAVTGPPVYMEVKDVPECPPPTYEEATKARPEN</sequence>
<keyword evidence="1" id="KW-0812">Transmembrane</keyword>
<feature type="signal peptide" evidence="2">
    <location>
        <begin position="1"/>
        <end position="22"/>
    </location>
</feature>
<evidence type="ECO:0000256" key="1">
    <source>
        <dbReference type="SAM" id="Phobius"/>
    </source>
</evidence>
<accession>A0ABN8M2T8</accession>
<name>A0ABN8M2T8_9CNID</name>
<dbReference type="Proteomes" id="UP001159427">
    <property type="component" value="Unassembled WGS sequence"/>
</dbReference>
<keyword evidence="4" id="KW-1185">Reference proteome</keyword>
<evidence type="ECO:0000313" key="3">
    <source>
        <dbReference type="EMBL" id="CAH3023397.1"/>
    </source>
</evidence>
<keyword evidence="1" id="KW-1133">Transmembrane helix</keyword>
<keyword evidence="2" id="KW-0732">Signal</keyword>
<evidence type="ECO:0000256" key="2">
    <source>
        <dbReference type="SAM" id="SignalP"/>
    </source>
</evidence>
<keyword evidence="1" id="KW-0472">Membrane</keyword>
<evidence type="ECO:0000313" key="4">
    <source>
        <dbReference type="Proteomes" id="UP001159427"/>
    </source>
</evidence>
<protein>
    <submittedName>
        <fullName evidence="3">Uncharacterized protein</fullName>
    </submittedName>
</protein>
<dbReference type="EMBL" id="CALNXI010000259">
    <property type="protein sequence ID" value="CAH3023397.1"/>
    <property type="molecule type" value="Genomic_DNA"/>
</dbReference>
<organism evidence="3 4">
    <name type="scientific">Porites evermanni</name>
    <dbReference type="NCBI Taxonomy" id="104178"/>
    <lineage>
        <taxon>Eukaryota</taxon>
        <taxon>Metazoa</taxon>
        <taxon>Cnidaria</taxon>
        <taxon>Anthozoa</taxon>
        <taxon>Hexacorallia</taxon>
        <taxon>Scleractinia</taxon>
        <taxon>Fungiina</taxon>
        <taxon>Poritidae</taxon>
        <taxon>Porites</taxon>
    </lineage>
</organism>
<feature type="chain" id="PRO_5045318139" evidence="2">
    <location>
        <begin position="23"/>
        <end position="254"/>
    </location>
</feature>
<feature type="transmembrane region" description="Helical" evidence="1">
    <location>
        <begin position="145"/>
        <end position="166"/>
    </location>
</feature>
<comment type="caution">
    <text evidence="3">The sequence shown here is derived from an EMBL/GenBank/DDBJ whole genome shotgun (WGS) entry which is preliminary data.</text>
</comment>
<gene>
    <name evidence="3" type="ORF">PEVE_00019137</name>
</gene>
<proteinExistence type="predicted"/>
<reference evidence="3 4" key="1">
    <citation type="submission" date="2022-05" db="EMBL/GenBank/DDBJ databases">
        <authorList>
            <consortium name="Genoscope - CEA"/>
            <person name="William W."/>
        </authorList>
    </citation>
    <scope>NUCLEOTIDE SEQUENCE [LARGE SCALE GENOMIC DNA]</scope>
</reference>